<name>A0A7C1JWX2_9CHLR</name>
<protein>
    <recommendedName>
        <fullName evidence="4">R2-like ligand binding oxidase</fullName>
    </recommendedName>
    <alternativeName>
        <fullName evidence="10">Ribonucleotide reductase R2 subunit homolog</fullName>
    </alternativeName>
    <alternativeName>
        <fullName evidence="9">Ribonucleotide reductase small subunit homolog</fullName>
    </alternativeName>
</protein>
<reference evidence="12" key="1">
    <citation type="journal article" date="2020" name="mSystems">
        <title>Genome- and Community-Level Interaction Insights into Carbon Utilization and Element Cycling Functions of Hydrothermarchaeota in Hydrothermal Sediment.</title>
        <authorList>
            <person name="Zhou Z."/>
            <person name="Liu Y."/>
            <person name="Xu W."/>
            <person name="Pan J."/>
            <person name="Luo Z.H."/>
            <person name="Li M."/>
        </authorList>
    </citation>
    <scope>NUCLEOTIDE SEQUENCE [LARGE SCALE GENOMIC DNA]</scope>
    <source>
        <strain evidence="12">SpSt-289</strain>
    </source>
</reference>
<dbReference type="EMBL" id="DSMG01000100">
    <property type="protein sequence ID" value="HDX31828.1"/>
    <property type="molecule type" value="Genomic_DNA"/>
</dbReference>
<dbReference type="CDD" id="cd07911">
    <property type="entry name" value="RNRR2_Rv0233_like"/>
    <property type="match status" value="1"/>
</dbReference>
<evidence type="ECO:0000256" key="3">
    <source>
        <dbReference type="ARBA" id="ARBA00007873"/>
    </source>
</evidence>
<comment type="similarity">
    <text evidence="3">Belongs to the ribonucleoside diphosphate reductase small chain family. R2-like ligand binding oxidase subfamily.</text>
</comment>
<evidence type="ECO:0000256" key="11">
    <source>
        <dbReference type="SAM" id="Coils"/>
    </source>
</evidence>
<dbReference type="InterPro" id="IPR009078">
    <property type="entry name" value="Ferritin-like_SF"/>
</dbReference>
<evidence type="ECO:0000256" key="7">
    <source>
        <dbReference type="ARBA" id="ARBA00023004"/>
    </source>
</evidence>
<proteinExistence type="inferred from homology"/>
<dbReference type="NCBIfam" id="NF006200">
    <property type="entry name" value="PRK08326.1-3"/>
    <property type="match status" value="1"/>
</dbReference>
<dbReference type="InterPro" id="IPR012348">
    <property type="entry name" value="RNR-like"/>
</dbReference>
<evidence type="ECO:0000256" key="1">
    <source>
        <dbReference type="ARBA" id="ARBA00001936"/>
    </source>
</evidence>
<keyword evidence="6" id="KW-0560">Oxidoreductase</keyword>
<gene>
    <name evidence="12" type="ORF">ENQ20_10110</name>
</gene>
<evidence type="ECO:0000256" key="4">
    <source>
        <dbReference type="ARBA" id="ARBA00013559"/>
    </source>
</evidence>
<dbReference type="Gene3D" id="1.10.620.20">
    <property type="entry name" value="Ribonucleotide Reductase, subunit A"/>
    <property type="match status" value="1"/>
</dbReference>
<dbReference type="SUPFAM" id="SSF47240">
    <property type="entry name" value="Ferritin-like"/>
    <property type="match status" value="1"/>
</dbReference>
<sequence length="307" mass="34808">MASTPPSSIVYHSFITTTAGLNRQSPAMRLFEKAKRFGIWNPSDIDFSQDIADWRRLSPLEQKVLLHLTSLFQAGEEAVTADILPLLLTVANEGRLEEEMYLTTFLFEEAKHTDFFRRFLDEVVGVQIDLSHFHTSSYRAIIYEALPTAMQRLLVDPSPAAQVRASVTYNMIVEGVLAETGYHAYLMALERNDLMPGTCRGVRLLKQDESRHIAYGIYLISRLLAADNRLWEIAEKTMNELLEPALGVVADIFGSYETMPFGLDESEFAHYALAQFQKRLERLEHARSASLEEIDRVTDRIIDGDSA</sequence>
<dbReference type="NCBIfam" id="NF006202">
    <property type="entry name" value="PRK08326.1-5"/>
    <property type="match status" value="1"/>
</dbReference>
<feature type="coiled-coil region" evidence="11">
    <location>
        <begin position="273"/>
        <end position="300"/>
    </location>
</feature>
<evidence type="ECO:0000256" key="8">
    <source>
        <dbReference type="ARBA" id="ARBA00023211"/>
    </source>
</evidence>
<evidence type="ECO:0000313" key="12">
    <source>
        <dbReference type="EMBL" id="HDX31828.1"/>
    </source>
</evidence>
<evidence type="ECO:0000256" key="10">
    <source>
        <dbReference type="ARBA" id="ARBA00032636"/>
    </source>
</evidence>
<dbReference type="InterPro" id="IPR033908">
    <property type="entry name" value="R2LOX"/>
</dbReference>
<evidence type="ECO:0000256" key="6">
    <source>
        <dbReference type="ARBA" id="ARBA00023002"/>
    </source>
</evidence>
<keyword evidence="7" id="KW-0408">Iron</keyword>
<keyword evidence="8" id="KW-0464">Manganese</keyword>
<dbReference type="InterPro" id="IPR000358">
    <property type="entry name" value="RNR_small_fam"/>
</dbReference>
<comment type="cofactor">
    <cofactor evidence="1">
        <name>Mn(2+)</name>
        <dbReference type="ChEBI" id="CHEBI:29035"/>
    </cofactor>
</comment>
<dbReference type="GO" id="GO:0046872">
    <property type="term" value="F:metal ion binding"/>
    <property type="evidence" value="ECO:0007669"/>
    <property type="project" value="UniProtKB-KW"/>
</dbReference>
<keyword evidence="11" id="KW-0175">Coiled coil</keyword>
<comment type="cofactor">
    <cofactor evidence="2">
        <name>Fe cation</name>
        <dbReference type="ChEBI" id="CHEBI:24875"/>
    </cofactor>
</comment>
<evidence type="ECO:0000256" key="9">
    <source>
        <dbReference type="ARBA" id="ARBA00031672"/>
    </source>
</evidence>
<keyword evidence="5" id="KW-0479">Metal-binding</keyword>
<evidence type="ECO:0000256" key="5">
    <source>
        <dbReference type="ARBA" id="ARBA00022723"/>
    </source>
</evidence>
<organism evidence="12">
    <name type="scientific">Caldilinea aerophila</name>
    <dbReference type="NCBI Taxonomy" id="133453"/>
    <lineage>
        <taxon>Bacteria</taxon>
        <taxon>Bacillati</taxon>
        <taxon>Chloroflexota</taxon>
        <taxon>Caldilineae</taxon>
        <taxon>Caldilineales</taxon>
        <taxon>Caldilineaceae</taxon>
        <taxon>Caldilinea</taxon>
    </lineage>
</organism>
<evidence type="ECO:0000256" key="2">
    <source>
        <dbReference type="ARBA" id="ARBA00001962"/>
    </source>
</evidence>
<dbReference type="NCBIfam" id="NF006199">
    <property type="entry name" value="PRK08326.1-2"/>
    <property type="match status" value="1"/>
</dbReference>
<dbReference type="Pfam" id="PF00268">
    <property type="entry name" value="Ribonuc_red_sm"/>
    <property type="match status" value="1"/>
</dbReference>
<accession>A0A7C1JWX2</accession>
<dbReference type="GO" id="GO:0016491">
    <property type="term" value="F:oxidoreductase activity"/>
    <property type="evidence" value="ECO:0007669"/>
    <property type="project" value="UniProtKB-KW"/>
</dbReference>
<dbReference type="AlphaFoldDB" id="A0A7C1JWX2"/>
<comment type="caution">
    <text evidence="12">The sequence shown here is derived from an EMBL/GenBank/DDBJ whole genome shotgun (WGS) entry which is preliminary data.</text>
</comment>
<dbReference type="GO" id="GO:0009263">
    <property type="term" value="P:deoxyribonucleotide biosynthetic process"/>
    <property type="evidence" value="ECO:0007669"/>
    <property type="project" value="InterPro"/>
</dbReference>